<proteinExistence type="predicted"/>
<evidence type="ECO:0000256" key="1">
    <source>
        <dbReference type="SAM" id="MobiDB-lite"/>
    </source>
</evidence>
<dbReference type="OrthoDB" id="5582218at2759"/>
<accession>C5MFD7</accession>
<name>C5MFD7_CANTT</name>
<evidence type="ECO:0000313" key="4">
    <source>
        <dbReference type="Proteomes" id="UP000002037"/>
    </source>
</evidence>
<feature type="region of interest" description="Disordered" evidence="1">
    <location>
        <begin position="104"/>
        <end position="124"/>
    </location>
</feature>
<dbReference type="AlphaFoldDB" id="C5MFD7"/>
<organism evidence="3 4">
    <name type="scientific">Candida tropicalis (strain ATCC MYA-3404 / T1)</name>
    <name type="common">Yeast</name>
    <dbReference type="NCBI Taxonomy" id="294747"/>
    <lineage>
        <taxon>Eukaryota</taxon>
        <taxon>Fungi</taxon>
        <taxon>Dikarya</taxon>
        <taxon>Ascomycota</taxon>
        <taxon>Saccharomycotina</taxon>
        <taxon>Pichiomycetes</taxon>
        <taxon>Debaryomycetaceae</taxon>
        <taxon>Candida/Lodderomyces clade</taxon>
        <taxon>Candida</taxon>
    </lineage>
</organism>
<reference evidence="3 4" key="1">
    <citation type="journal article" date="2009" name="Nature">
        <title>Evolution of pathogenicity and sexual reproduction in eight Candida genomes.</title>
        <authorList>
            <person name="Butler G."/>
            <person name="Rasmussen M.D."/>
            <person name="Lin M.F."/>
            <person name="Santos M.A."/>
            <person name="Sakthikumar S."/>
            <person name="Munro C.A."/>
            <person name="Rheinbay E."/>
            <person name="Grabherr M."/>
            <person name="Forche A."/>
            <person name="Reedy J.L."/>
            <person name="Agrafioti I."/>
            <person name="Arnaud M.B."/>
            <person name="Bates S."/>
            <person name="Brown A.J."/>
            <person name="Brunke S."/>
            <person name="Costanzo M.C."/>
            <person name="Fitzpatrick D.A."/>
            <person name="de Groot P.W."/>
            <person name="Harris D."/>
            <person name="Hoyer L.L."/>
            <person name="Hube B."/>
            <person name="Klis F.M."/>
            <person name="Kodira C."/>
            <person name="Lennard N."/>
            <person name="Logue M.E."/>
            <person name="Martin R."/>
            <person name="Neiman A.M."/>
            <person name="Nikolaou E."/>
            <person name="Quail M.A."/>
            <person name="Quinn J."/>
            <person name="Santos M.C."/>
            <person name="Schmitzberger F.F."/>
            <person name="Sherlock G."/>
            <person name="Shah P."/>
            <person name="Silverstein K.A."/>
            <person name="Skrzypek M.S."/>
            <person name="Soll D."/>
            <person name="Staggs R."/>
            <person name="Stansfield I."/>
            <person name="Stumpf M.P."/>
            <person name="Sudbery P.E."/>
            <person name="Srikantha T."/>
            <person name="Zeng Q."/>
            <person name="Berman J."/>
            <person name="Berriman M."/>
            <person name="Heitman J."/>
            <person name="Gow N.A."/>
            <person name="Lorenz M.C."/>
            <person name="Birren B.W."/>
            <person name="Kellis M."/>
            <person name="Cuomo C.A."/>
        </authorList>
    </citation>
    <scope>NUCLEOTIDE SEQUENCE [LARGE SCALE GENOMIC DNA]</scope>
    <source>
        <strain evidence="4">ATCC MYA-3404 / T1</strain>
    </source>
</reference>
<feature type="domain" description="PXA" evidence="2">
    <location>
        <begin position="175"/>
        <end position="378"/>
    </location>
</feature>
<dbReference type="GeneID" id="8298133"/>
<dbReference type="RefSeq" id="XP_002550482.1">
    <property type="nucleotide sequence ID" value="XM_002550436.1"/>
</dbReference>
<dbReference type="EMBL" id="GG692400">
    <property type="protein sequence ID" value="EER31997.1"/>
    <property type="molecule type" value="Genomic_DNA"/>
</dbReference>
<keyword evidence="4" id="KW-1185">Reference proteome</keyword>
<feature type="compositionally biased region" description="Low complexity" evidence="1">
    <location>
        <begin position="59"/>
        <end position="76"/>
    </location>
</feature>
<sequence>MSNNSNSNRRPKSISFKPPRPSTAITSTNVISFNNGHNTHNSTIATSSNATVRPTNTASSSSSSISSSLTPSSSSSPNNIKKDYRRSKKINEFKLKKELPTTTTTNVTTPITNTTTSSSTSSPSSIINDEFSNNQIEELNFLYSIYVPNKYLIKNNKKSIKNLIIHLPKLIPSQNQLNLIIHVFLSSIMVKFINSWYLTKLNTSNLEFLKGLYDGLIIEFIKDLISRISKINILDLSNQLINILNDHLSNLIESSDYSRPFPYKFQNEYFELCDNENNLKYDINKEKNINDLNIDYLSNSHILFQNDPVNYYRILIKQILLVTFQEEEEEEEDNDNIELNPFSSKISSDLIILIVGDLVIGNIVDKLSSSDFIFNKMNDILDLLLIENEPVPIVPVDKNKPISQRVRDWIYGTYTNLTKLIVLYHGKIKNTPLNESTINDEFNVFESSVFSLIETIFNFSKRKPILFNMIKSLKTLVLLNTKLTSSINKIITRYLENKINENITEERLSKIINDLRLGLFYNDNSNQPQEDKPNVTMDELIEKFIKLNKKLSSIIDISYKDETEQDLRNSIKSVLIIFQDDGEYLNKGMNKLLIIRLLDCIVGNLYDI</sequence>
<dbReference type="Proteomes" id="UP000002037">
    <property type="component" value="Unassembled WGS sequence"/>
</dbReference>
<gene>
    <name evidence="3" type="ORF">CTRG_04780</name>
</gene>
<protein>
    <recommendedName>
        <fullName evidence="2">PXA domain-containing protein</fullName>
    </recommendedName>
</protein>
<feature type="region of interest" description="Disordered" evidence="1">
    <location>
        <begin position="1"/>
        <end position="87"/>
    </location>
</feature>
<dbReference type="KEGG" id="ctp:CTRG_04780"/>
<dbReference type="Pfam" id="PF02194">
    <property type="entry name" value="PXA"/>
    <property type="match status" value="1"/>
</dbReference>
<feature type="compositionally biased region" description="Polar residues" evidence="1">
    <location>
        <begin position="23"/>
        <end position="58"/>
    </location>
</feature>
<evidence type="ECO:0000313" key="3">
    <source>
        <dbReference type="EMBL" id="EER31997.1"/>
    </source>
</evidence>
<dbReference type="InterPro" id="IPR003114">
    <property type="entry name" value="Phox_assoc"/>
</dbReference>
<dbReference type="VEuPathDB" id="FungiDB:CTRG_04780"/>
<evidence type="ECO:0000259" key="2">
    <source>
        <dbReference type="Pfam" id="PF02194"/>
    </source>
</evidence>
<dbReference type="STRING" id="294747.C5MFD7"/>
<dbReference type="HOGENOM" id="CLU_032841_0_0_1"/>
<dbReference type="eggNOG" id="ENOG502RYUQ">
    <property type="taxonomic scope" value="Eukaryota"/>
</dbReference>